<feature type="region of interest" description="Disordered" evidence="1">
    <location>
        <begin position="38"/>
        <end position="58"/>
    </location>
</feature>
<protein>
    <submittedName>
        <fullName evidence="2">Uncharacterized protein</fullName>
    </submittedName>
</protein>
<proteinExistence type="predicted"/>
<dbReference type="AlphaFoldDB" id="A0A918UZ99"/>
<reference evidence="2" key="2">
    <citation type="submission" date="2020-09" db="EMBL/GenBank/DDBJ databases">
        <authorList>
            <person name="Sun Q."/>
            <person name="Ohkuma M."/>
        </authorList>
    </citation>
    <scope>NUCLEOTIDE SEQUENCE</scope>
    <source>
        <strain evidence="2">JCM 4988</strain>
    </source>
</reference>
<name>A0A918UZ99_9ACTN</name>
<reference evidence="2" key="1">
    <citation type="journal article" date="2014" name="Int. J. Syst. Evol. Microbiol.">
        <title>Complete genome sequence of Corynebacterium casei LMG S-19264T (=DSM 44701T), isolated from a smear-ripened cheese.</title>
        <authorList>
            <consortium name="US DOE Joint Genome Institute (JGI-PGF)"/>
            <person name="Walter F."/>
            <person name="Albersmeier A."/>
            <person name="Kalinowski J."/>
            <person name="Ruckert C."/>
        </authorList>
    </citation>
    <scope>NUCLEOTIDE SEQUENCE</scope>
    <source>
        <strain evidence="2">JCM 4988</strain>
    </source>
</reference>
<evidence type="ECO:0000313" key="3">
    <source>
        <dbReference type="Proteomes" id="UP000630936"/>
    </source>
</evidence>
<dbReference type="Proteomes" id="UP000630936">
    <property type="component" value="Unassembled WGS sequence"/>
</dbReference>
<gene>
    <name evidence="2" type="ORF">GCM10010387_46170</name>
</gene>
<evidence type="ECO:0000256" key="1">
    <source>
        <dbReference type="SAM" id="MobiDB-lite"/>
    </source>
</evidence>
<comment type="caution">
    <text evidence="2">The sequence shown here is derived from an EMBL/GenBank/DDBJ whole genome shotgun (WGS) entry which is preliminary data.</text>
</comment>
<dbReference type="EMBL" id="BMWG01000016">
    <property type="protein sequence ID" value="GGZ46488.1"/>
    <property type="molecule type" value="Genomic_DNA"/>
</dbReference>
<evidence type="ECO:0000313" key="2">
    <source>
        <dbReference type="EMBL" id="GGZ46488.1"/>
    </source>
</evidence>
<accession>A0A918UZ99</accession>
<keyword evidence="3" id="KW-1185">Reference proteome</keyword>
<organism evidence="2 3">
    <name type="scientific">Streptomyces inusitatus</name>
    <dbReference type="NCBI Taxonomy" id="68221"/>
    <lineage>
        <taxon>Bacteria</taxon>
        <taxon>Bacillati</taxon>
        <taxon>Actinomycetota</taxon>
        <taxon>Actinomycetes</taxon>
        <taxon>Kitasatosporales</taxon>
        <taxon>Streptomycetaceae</taxon>
        <taxon>Streptomyces</taxon>
    </lineage>
</organism>
<sequence>MLVGADMGELGEILAAEGHPHHVRRDPLDAIDMQCRVTQRSGHDQLPNKSTNDKGRLT</sequence>